<dbReference type="AlphaFoldDB" id="A0A821WKD2"/>
<evidence type="ECO:0000313" key="1">
    <source>
        <dbReference type="EMBL" id="CAF4926403.1"/>
    </source>
</evidence>
<name>A0A821WKD2_9BILA</name>
<gene>
    <name evidence="1" type="ORF">QYT958_LOCUS31706</name>
</gene>
<accession>A0A821WKD2</accession>
<sequence>CLSCLQHKFESFEDLGKQDQMAKNALVKLANETKTDRLDGSSVDLFGLTLTGKSTVLNARLGQSVSTGVGETTTEIKAYKGTNKLKLICPMSLRHYSNHS</sequence>
<dbReference type="Proteomes" id="UP000663848">
    <property type="component" value="Unassembled WGS sequence"/>
</dbReference>
<feature type="non-terminal residue" evidence="1">
    <location>
        <position position="1"/>
    </location>
</feature>
<dbReference type="InterPro" id="IPR027417">
    <property type="entry name" value="P-loop_NTPase"/>
</dbReference>
<dbReference type="EMBL" id="CAJOBR010020135">
    <property type="protein sequence ID" value="CAF4926403.1"/>
    <property type="molecule type" value="Genomic_DNA"/>
</dbReference>
<dbReference type="Gene3D" id="3.40.50.300">
    <property type="entry name" value="P-loop containing nucleotide triphosphate hydrolases"/>
    <property type="match status" value="1"/>
</dbReference>
<evidence type="ECO:0000313" key="2">
    <source>
        <dbReference type="Proteomes" id="UP000663848"/>
    </source>
</evidence>
<protein>
    <submittedName>
        <fullName evidence="1">Uncharacterized protein</fullName>
    </submittedName>
</protein>
<proteinExistence type="predicted"/>
<organism evidence="1 2">
    <name type="scientific">Rotaria socialis</name>
    <dbReference type="NCBI Taxonomy" id="392032"/>
    <lineage>
        <taxon>Eukaryota</taxon>
        <taxon>Metazoa</taxon>
        <taxon>Spiralia</taxon>
        <taxon>Gnathifera</taxon>
        <taxon>Rotifera</taxon>
        <taxon>Eurotatoria</taxon>
        <taxon>Bdelloidea</taxon>
        <taxon>Philodinida</taxon>
        <taxon>Philodinidae</taxon>
        <taxon>Rotaria</taxon>
    </lineage>
</organism>
<reference evidence="1" key="1">
    <citation type="submission" date="2021-02" db="EMBL/GenBank/DDBJ databases">
        <authorList>
            <person name="Nowell W R."/>
        </authorList>
    </citation>
    <scope>NUCLEOTIDE SEQUENCE</scope>
</reference>
<comment type="caution">
    <text evidence="1">The sequence shown here is derived from an EMBL/GenBank/DDBJ whole genome shotgun (WGS) entry which is preliminary data.</text>
</comment>